<keyword evidence="3" id="KW-0536">Nodulation</keyword>
<dbReference type="InterPro" id="IPR003593">
    <property type="entry name" value="AAA+_ATPase"/>
</dbReference>
<evidence type="ECO:0000256" key="5">
    <source>
        <dbReference type="ARBA" id="ARBA00022840"/>
    </source>
</evidence>
<protein>
    <recommendedName>
        <fullName evidence="6">ABC transporter domain-containing protein</fullName>
    </recommendedName>
</protein>
<dbReference type="GO" id="GO:0016887">
    <property type="term" value="F:ATP hydrolysis activity"/>
    <property type="evidence" value="ECO:0007669"/>
    <property type="project" value="InterPro"/>
</dbReference>
<feature type="domain" description="ABC transporter" evidence="6">
    <location>
        <begin position="4"/>
        <end position="235"/>
    </location>
</feature>
<keyword evidence="4" id="KW-0547">Nucleotide-binding</keyword>
<evidence type="ECO:0000313" key="8">
    <source>
        <dbReference type="Proteomes" id="UP000644507"/>
    </source>
</evidence>
<dbReference type="PROSITE" id="PS50893">
    <property type="entry name" value="ABC_TRANSPORTER_2"/>
    <property type="match status" value="1"/>
</dbReference>
<evidence type="ECO:0000256" key="1">
    <source>
        <dbReference type="ARBA" id="ARBA00005417"/>
    </source>
</evidence>
<accession>A0A918WLU7</accession>
<dbReference type="SUPFAM" id="SSF52540">
    <property type="entry name" value="P-loop containing nucleoside triphosphate hydrolases"/>
    <property type="match status" value="1"/>
</dbReference>
<keyword evidence="5" id="KW-0067">ATP-binding</keyword>
<dbReference type="Proteomes" id="UP000644507">
    <property type="component" value="Unassembled WGS sequence"/>
</dbReference>
<evidence type="ECO:0000256" key="2">
    <source>
        <dbReference type="ARBA" id="ARBA00022448"/>
    </source>
</evidence>
<dbReference type="GO" id="GO:0005524">
    <property type="term" value="F:ATP binding"/>
    <property type="evidence" value="ECO:0007669"/>
    <property type="project" value="UniProtKB-KW"/>
</dbReference>
<gene>
    <name evidence="7" type="ORF">GCM10007100_27190</name>
</gene>
<dbReference type="RefSeq" id="WP_189570820.1">
    <property type="nucleotide sequence ID" value="NZ_BMXI01000011.1"/>
</dbReference>
<evidence type="ECO:0000313" key="7">
    <source>
        <dbReference type="EMBL" id="GHC58708.1"/>
    </source>
</evidence>
<organism evidence="7 8">
    <name type="scientific">Roseibacillus persicicus</name>
    <dbReference type="NCBI Taxonomy" id="454148"/>
    <lineage>
        <taxon>Bacteria</taxon>
        <taxon>Pseudomonadati</taxon>
        <taxon>Verrucomicrobiota</taxon>
        <taxon>Verrucomicrobiia</taxon>
        <taxon>Verrucomicrobiales</taxon>
        <taxon>Verrucomicrobiaceae</taxon>
        <taxon>Roseibacillus</taxon>
    </lineage>
</organism>
<reference evidence="7" key="1">
    <citation type="journal article" date="2014" name="Int. J. Syst. Evol. Microbiol.">
        <title>Complete genome sequence of Corynebacterium casei LMG S-19264T (=DSM 44701T), isolated from a smear-ripened cheese.</title>
        <authorList>
            <consortium name="US DOE Joint Genome Institute (JGI-PGF)"/>
            <person name="Walter F."/>
            <person name="Albersmeier A."/>
            <person name="Kalinowski J."/>
            <person name="Ruckert C."/>
        </authorList>
    </citation>
    <scope>NUCLEOTIDE SEQUENCE</scope>
    <source>
        <strain evidence="7">KCTC 12988</strain>
    </source>
</reference>
<keyword evidence="2" id="KW-0813">Transport</keyword>
<evidence type="ECO:0000256" key="3">
    <source>
        <dbReference type="ARBA" id="ARBA00022458"/>
    </source>
</evidence>
<dbReference type="CDD" id="cd03230">
    <property type="entry name" value="ABC_DR_subfamily_A"/>
    <property type="match status" value="1"/>
</dbReference>
<dbReference type="AlphaFoldDB" id="A0A918WLU7"/>
<dbReference type="Pfam" id="PF00005">
    <property type="entry name" value="ABC_tran"/>
    <property type="match status" value="1"/>
</dbReference>
<dbReference type="InterPro" id="IPR050763">
    <property type="entry name" value="ABC_transporter_ATP-binding"/>
</dbReference>
<reference evidence="7" key="2">
    <citation type="submission" date="2020-09" db="EMBL/GenBank/DDBJ databases">
        <authorList>
            <person name="Sun Q."/>
            <person name="Kim S."/>
        </authorList>
    </citation>
    <scope>NUCLEOTIDE SEQUENCE</scope>
    <source>
        <strain evidence="7">KCTC 12988</strain>
    </source>
</reference>
<dbReference type="EMBL" id="BMXI01000011">
    <property type="protein sequence ID" value="GHC58708.1"/>
    <property type="molecule type" value="Genomic_DNA"/>
</dbReference>
<comment type="similarity">
    <text evidence="1">Belongs to the ABC transporter superfamily.</text>
</comment>
<dbReference type="Gene3D" id="3.40.50.300">
    <property type="entry name" value="P-loop containing nucleotide triphosphate hydrolases"/>
    <property type="match status" value="1"/>
</dbReference>
<dbReference type="PANTHER" id="PTHR42711:SF5">
    <property type="entry name" value="ABC TRANSPORTER ATP-BINDING PROTEIN NATA"/>
    <property type="match status" value="1"/>
</dbReference>
<name>A0A918WLU7_9BACT</name>
<evidence type="ECO:0000259" key="6">
    <source>
        <dbReference type="PROSITE" id="PS50893"/>
    </source>
</evidence>
<comment type="caution">
    <text evidence="7">The sequence shown here is derived from an EMBL/GenBank/DDBJ whole genome shotgun (WGS) entry which is preliminary data.</text>
</comment>
<proteinExistence type="inferred from homology"/>
<evidence type="ECO:0000256" key="4">
    <source>
        <dbReference type="ARBA" id="ARBA00022741"/>
    </source>
</evidence>
<dbReference type="PANTHER" id="PTHR42711">
    <property type="entry name" value="ABC TRANSPORTER ATP-BINDING PROTEIN"/>
    <property type="match status" value="1"/>
</dbReference>
<keyword evidence="8" id="KW-1185">Reference proteome</keyword>
<sequence length="238" mass="26300">MVSLELRNVWKRFGKQDVLSGVNWQASGGELVALMGVNGAGKTTMLRVMSGMVGAESGEVFINGKHFTRDDVELRRQFFLLGDEPALIPQGSAIMNLATMAKLWQIDRPNLEEVAAEWMDRFGVLSLREKPVSELSRGQRYKVALVILATLRPPIWLMDEPFASGMDAQGLRTLRQLIREGLEEGVLVVFSTQLIEMVRGFAGRVTVVSGGVILHNGTVPELEEKARAGDPYLAMLMD</sequence>
<dbReference type="InterPro" id="IPR003439">
    <property type="entry name" value="ABC_transporter-like_ATP-bd"/>
</dbReference>
<dbReference type="InterPro" id="IPR027417">
    <property type="entry name" value="P-loop_NTPase"/>
</dbReference>
<dbReference type="SMART" id="SM00382">
    <property type="entry name" value="AAA"/>
    <property type="match status" value="1"/>
</dbReference>